<dbReference type="NCBIfam" id="TIGR02122">
    <property type="entry name" value="TRAP_TAXI"/>
    <property type="match status" value="1"/>
</dbReference>
<dbReference type="InParanoid" id="A0A1I5HHV4"/>
<proteinExistence type="predicted"/>
<dbReference type="Gene3D" id="3.40.190.10">
    <property type="entry name" value="Periplasmic binding protein-like II"/>
    <property type="match status" value="2"/>
</dbReference>
<dbReference type="SUPFAM" id="SSF53850">
    <property type="entry name" value="Periplasmic binding protein-like II"/>
    <property type="match status" value="1"/>
</dbReference>
<feature type="region of interest" description="Disordered" evidence="1">
    <location>
        <begin position="1"/>
        <end position="24"/>
    </location>
</feature>
<dbReference type="Pfam" id="PF16868">
    <property type="entry name" value="NMT1_3"/>
    <property type="match status" value="1"/>
</dbReference>
<dbReference type="InterPro" id="IPR011852">
    <property type="entry name" value="TRAP_TAXI"/>
</dbReference>
<organism evidence="2 3">
    <name type="scientific">Actinomadura madurae</name>
    <dbReference type="NCBI Taxonomy" id="1993"/>
    <lineage>
        <taxon>Bacteria</taxon>
        <taxon>Bacillati</taxon>
        <taxon>Actinomycetota</taxon>
        <taxon>Actinomycetes</taxon>
        <taxon>Streptosporangiales</taxon>
        <taxon>Thermomonosporaceae</taxon>
        <taxon>Actinomadura</taxon>
    </lineage>
</organism>
<evidence type="ECO:0008006" key="4">
    <source>
        <dbReference type="Google" id="ProtNLM"/>
    </source>
</evidence>
<name>A0A1I5HHV4_9ACTN</name>
<protein>
    <recommendedName>
        <fullName evidence="4">TRAP transporter solute receptor, TAXI family</fullName>
    </recommendedName>
</protein>
<sequence length="349" mass="37421">MVEAVPRNHSGKIRMNSGPPTTRVKPAAFRRSVTGYSHSVTCMRLSRRTFLLAAATAVSGCGRIASDSALTLATGEEGGAYYKLGRLFAEQLKDRGLRVTAVATNASRQNLEMLADLGSQNRADLAFVLSDSAHYRLDRGTVAALARMYLNYLHLIVRADSGIDLLEDLAGRTVSIGAHGSGTSLTAGRVLRCAGLTAPPRTLEKRLAPSLDGLRSKRIDACFWSGDAPTPAIVDFVKEGTPIRLVRLDEVVPALTSEHGAVYENASVPAGQYGLGEAVPTVGTASYLLCRAGLAEEQAEKVTRTLFEARNELNPAHLPGRSLNERYAIGTGYVSLHPGAREYYSSVYD</sequence>
<dbReference type="EMBL" id="FOVH01000006">
    <property type="protein sequence ID" value="SFO47874.1"/>
    <property type="molecule type" value="Genomic_DNA"/>
</dbReference>
<dbReference type="Proteomes" id="UP000183413">
    <property type="component" value="Unassembled WGS sequence"/>
</dbReference>
<evidence type="ECO:0000313" key="2">
    <source>
        <dbReference type="EMBL" id="SFO47874.1"/>
    </source>
</evidence>
<dbReference type="AlphaFoldDB" id="A0A1I5HHV4"/>
<gene>
    <name evidence="2" type="ORF">SAMN04489713_106236</name>
</gene>
<evidence type="ECO:0000313" key="3">
    <source>
        <dbReference type="Proteomes" id="UP000183413"/>
    </source>
</evidence>
<dbReference type="PANTHER" id="PTHR42941">
    <property type="entry name" value="SLL1037 PROTEIN"/>
    <property type="match status" value="1"/>
</dbReference>
<dbReference type="STRING" id="1993.SAMN04489713_106236"/>
<dbReference type="eggNOG" id="COG2358">
    <property type="taxonomic scope" value="Bacteria"/>
</dbReference>
<keyword evidence="3" id="KW-1185">Reference proteome</keyword>
<reference evidence="2 3" key="1">
    <citation type="submission" date="2016-10" db="EMBL/GenBank/DDBJ databases">
        <authorList>
            <person name="de Groot N.N."/>
        </authorList>
    </citation>
    <scope>NUCLEOTIDE SEQUENCE [LARGE SCALE GENOMIC DNA]</scope>
    <source>
        <strain evidence="2 3">DSM 43067</strain>
    </source>
</reference>
<dbReference type="PANTHER" id="PTHR42941:SF1">
    <property type="entry name" value="SLL1037 PROTEIN"/>
    <property type="match status" value="1"/>
</dbReference>
<evidence type="ECO:0000256" key="1">
    <source>
        <dbReference type="SAM" id="MobiDB-lite"/>
    </source>
</evidence>
<accession>A0A1I5HHV4</accession>